<dbReference type="SUPFAM" id="SSF109854">
    <property type="entry name" value="DinB/YfiT-like putative metalloenzymes"/>
    <property type="match status" value="1"/>
</dbReference>
<dbReference type="OrthoDB" id="1266848at2"/>
<evidence type="ECO:0000313" key="1">
    <source>
        <dbReference type="EMBL" id="OCA74324.1"/>
    </source>
</evidence>
<dbReference type="RefSeq" id="WP_065398315.1">
    <property type="nucleotide sequence ID" value="NZ_MAYG01000001.1"/>
</dbReference>
<accession>A0A1B8ZRW1</accession>
<protein>
    <recommendedName>
        <fullName evidence="3">DinB family protein</fullName>
    </recommendedName>
</protein>
<dbReference type="STRING" id="651561.BBI00_08245"/>
<dbReference type="InterPro" id="IPR034660">
    <property type="entry name" value="DinB/YfiT-like"/>
</dbReference>
<dbReference type="Gene3D" id="1.20.120.450">
    <property type="entry name" value="dinb family like domain"/>
    <property type="match status" value="1"/>
</dbReference>
<name>A0A1B8ZRW1_9FLAO</name>
<dbReference type="EMBL" id="MAYG01000001">
    <property type="protein sequence ID" value="OCA74324.1"/>
    <property type="molecule type" value="Genomic_DNA"/>
</dbReference>
<comment type="caution">
    <text evidence="1">The sequence shown here is derived from an EMBL/GenBank/DDBJ whole genome shotgun (WGS) entry which is preliminary data.</text>
</comment>
<evidence type="ECO:0008006" key="3">
    <source>
        <dbReference type="Google" id="ProtNLM"/>
    </source>
</evidence>
<evidence type="ECO:0000313" key="2">
    <source>
        <dbReference type="Proteomes" id="UP000093432"/>
    </source>
</evidence>
<sequence length="153" mass="17493">MEIQSNEIALVKHQIGVTYKVISINTEGITHEESMIFPDGEANCMNWVLGHLIYVRNGFLNMLDEQAVWDGESFSGYNRGAVPLERKKELVDFEDLKSYLKRSQDQLEAKLNTLERFNPDQVNDIATLCFHENYHSGQLGYIRRLLGKSGGIK</sequence>
<gene>
    <name evidence="1" type="ORF">BBI00_08245</name>
</gene>
<dbReference type="Proteomes" id="UP000093432">
    <property type="component" value="Unassembled WGS sequence"/>
</dbReference>
<reference evidence="2" key="1">
    <citation type="submission" date="2016-07" db="EMBL/GenBank/DDBJ databases">
        <authorList>
            <person name="Florea S."/>
            <person name="Webb J.S."/>
            <person name="Jaromczyk J."/>
            <person name="Schardl C.L."/>
        </authorList>
    </citation>
    <scope>NUCLEOTIDE SEQUENCE [LARGE SCALE GENOMIC DNA]</scope>
    <source>
        <strain evidence="2">CC-VM-7</strain>
    </source>
</reference>
<proteinExistence type="predicted"/>
<organism evidence="1 2">
    <name type="scientific">Chryseobacterium arthrosphaerae</name>
    <dbReference type="NCBI Taxonomy" id="651561"/>
    <lineage>
        <taxon>Bacteria</taxon>
        <taxon>Pseudomonadati</taxon>
        <taxon>Bacteroidota</taxon>
        <taxon>Flavobacteriia</taxon>
        <taxon>Flavobacteriales</taxon>
        <taxon>Weeksellaceae</taxon>
        <taxon>Chryseobacterium group</taxon>
        <taxon>Chryseobacterium</taxon>
    </lineage>
</organism>
<dbReference type="AlphaFoldDB" id="A0A1B8ZRW1"/>